<dbReference type="STRING" id="576137.A0A1L7XFR6"/>
<reference evidence="2 3" key="1">
    <citation type="submission" date="2016-03" db="EMBL/GenBank/DDBJ databases">
        <authorList>
            <person name="Ploux O."/>
        </authorList>
    </citation>
    <scope>NUCLEOTIDE SEQUENCE [LARGE SCALE GENOMIC DNA]</scope>
    <source>
        <strain evidence="2 3">UAMH 11012</strain>
    </source>
</reference>
<evidence type="ECO:0000313" key="3">
    <source>
        <dbReference type="Proteomes" id="UP000184330"/>
    </source>
</evidence>
<dbReference type="Gene3D" id="3.80.10.10">
    <property type="entry name" value="Ribonuclease Inhibitor"/>
    <property type="match status" value="1"/>
</dbReference>
<dbReference type="InterPro" id="IPR032675">
    <property type="entry name" value="LRR_dom_sf"/>
</dbReference>
<dbReference type="OrthoDB" id="2522477at2759"/>
<dbReference type="InterPro" id="IPR001810">
    <property type="entry name" value="F-box_dom"/>
</dbReference>
<proteinExistence type="predicted"/>
<dbReference type="Proteomes" id="UP000184330">
    <property type="component" value="Unassembled WGS sequence"/>
</dbReference>
<gene>
    <name evidence="2" type="ORF">PAC_13768</name>
</gene>
<name>A0A1L7XFR6_9HELO</name>
<organism evidence="2 3">
    <name type="scientific">Phialocephala subalpina</name>
    <dbReference type="NCBI Taxonomy" id="576137"/>
    <lineage>
        <taxon>Eukaryota</taxon>
        <taxon>Fungi</taxon>
        <taxon>Dikarya</taxon>
        <taxon>Ascomycota</taxon>
        <taxon>Pezizomycotina</taxon>
        <taxon>Leotiomycetes</taxon>
        <taxon>Helotiales</taxon>
        <taxon>Mollisiaceae</taxon>
        <taxon>Phialocephala</taxon>
        <taxon>Phialocephala fortinii species complex</taxon>
    </lineage>
</organism>
<dbReference type="Pfam" id="PF00646">
    <property type="entry name" value="F-box"/>
    <property type="match status" value="1"/>
</dbReference>
<sequence>MSKAMESRLLALADELLLKVIEHIEPKDDLSNLSRVCSRLQAFAEPFLYQSILIRKGEHATQLCYALHRRTARAYSVRKLQVAYMHKHRVGIEVLNQALRTMCSLQEINIESPCCNDTHPNTIDFESKGRINYAEYFQFASSMTLESPPRVQVPLQTLILHSHDNEGPGREAFNMGSNAVIFLHPTLRNLTISCFDIGEDIGEYLSATQKSSPLKTLTFVECNINVTALSAILYVPKSLERLTLGERIFHLDQTHFNTSLGRSLVLLLQALASQKDSLQYFKHICHVDWEEIELPESNSGIFSMVEQSRLTEMELGEHSIFCKILRQSTPPWTTAAPPNLRVLRLLRSSIGWQPERASRELEHLYSMAGCLDHLDQLDYILDPYGRTTSATIIQDLWRKESTRSGIINLVESFSKRDIKRLRIFAMNNVGQNIPPYMYGEIVPEEMLAYDSTFPHLFGDVITPMIAVPLA</sequence>
<feature type="domain" description="F-box" evidence="1">
    <location>
        <begin position="6"/>
        <end position="52"/>
    </location>
</feature>
<accession>A0A1L7XFR6</accession>
<dbReference type="EMBL" id="FJOG01000025">
    <property type="protein sequence ID" value="CZR63871.1"/>
    <property type="molecule type" value="Genomic_DNA"/>
</dbReference>
<dbReference type="AlphaFoldDB" id="A0A1L7XFR6"/>
<evidence type="ECO:0000313" key="2">
    <source>
        <dbReference type="EMBL" id="CZR63871.1"/>
    </source>
</evidence>
<keyword evidence="3" id="KW-1185">Reference proteome</keyword>
<dbReference type="PROSITE" id="PS50181">
    <property type="entry name" value="FBOX"/>
    <property type="match status" value="1"/>
</dbReference>
<protein>
    <recommendedName>
        <fullName evidence="1">F-box domain-containing protein</fullName>
    </recommendedName>
</protein>
<dbReference type="SUPFAM" id="SSF52047">
    <property type="entry name" value="RNI-like"/>
    <property type="match status" value="1"/>
</dbReference>
<evidence type="ECO:0000259" key="1">
    <source>
        <dbReference type="PROSITE" id="PS50181"/>
    </source>
</evidence>